<keyword evidence="7" id="KW-0732">Signal</keyword>
<evidence type="ECO:0000256" key="1">
    <source>
        <dbReference type="ARBA" id="ARBA00007867"/>
    </source>
</evidence>
<protein>
    <recommendedName>
        <fullName evidence="5">Polyamine aminopropyltransferase</fullName>
    </recommendedName>
    <alternativeName>
        <fullName evidence="5">Putrescine aminopropyltransferase</fullName>
        <shortName evidence="5">PAPT</shortName>
    </alternativeName>
    <alternativeName>
        <fullName evidence="5">Spermidine synthase</fullName>
        <shortName evidence="5">SPDS</shortName>
        <shortName evidence="5">SPDSY</shortName>
        <ecNumber evidence="5">2.5.1.16</ecNumber>
    </alternativeName>
</protein>
<keyword evidence="4 5" id="KW-0620">Polyamine biosynthesis</keyword>
<feature type="domain" description="PABS" evidence="8">
    <location>
        <begin position="11"/>
        <end position="260"/>
    </location>
</feature>
<feature type="binding site" evidence="5">
    <location>
        <begin position="147"/>
        <end position="148"/>
    </location>
    <ligand>
        <name>S-methyl-5'-thioadenosine</name>
        <dbReference type="ChEBI" id="CHEBI:17509"/>
    </ligand>
</feature>
<name>A0ABP8HLA6_9BURK</name>
<dbReference type="HAMAP" id="MF_00198">
    <property type="entry name" value="Spermidine_synth"/>
    <property type="match status" value="1"/>
</dbReference>
<dbReference type="CDD" id="cd02440">
    <property type="entry name" value="AdoMet_MTases"/>
    <property type="match status" value="1"/>
</dbReference>
<dbReference type="NCBIfam" id="NF037959">
    <property type="entry name" value="MFS_SpdSyn"/>
    <property type="match status" value="1"/>
</dbReference>
<dbReference type="InterPro" id="IPR001045">
    <property type="entry name" value="Spermi_synthase"/>
</dbReference>
<accession>A0ABP8HLA6</accession>
<evidence type="ECO:0000256" key="4">
    <source>
        <dbReference type="ARBA" id="ARBA00023115"/>
    </source>
</evidence>
<comment type="caution">
    <text evidence="9">The sequence shown here is derived from an EMBL/GenBank/DDBJ whole genome shotgun (WGS) entry which is preliminary data.</text>
</comment>
<reference evidence="10" key="1">
    <citation type="journal article" date="2019" name="Int. J. Syst. Evol. Microbiol.">
        <title>The Global Catalogue of Microorganisms (GCM) 10K type strain sequencing project: providing services to taxonomists for standard genome sequencing and annotation.</title>
        <authorList>
            <consortium name="The Broad Institute Genomics Platform"/>
            <consortium name="The Broad Institute Genome Sequencing Center for Infectious Disease"/>
            <person name="Wu L."/>
            <person name="Ma J."/>
        </authorList>
    </citation>
    <scope>NUCLEOTIDE SEQUENCE [LARGE SCALE GENOMIC DNA]</scope>
    <source>
        <strain evidence="10">JCM 17666</strain>
    </source>
</reference>
<keyword evidence="3 5" id="KW-0745">Spermidine biosynthesis</keyword>
<dbReference type="Pfam" id="PF01564">
    <property type="entry name" value="Spermine_synth"/>
    <property type="match status" value="1"/>
</dbReference>
<evidence type="ECO:0000256" key="5">
    <source>
        <dbReference type="HAMAP-Rule" id="MF_00198"/>
    </source>
</evidence>
<dbReference type="Gene3D" id="3.40.50.150">
    <property type="entry name" value="Vaccinia Virus protein VP39"/>
    <property type="match status" value="1"/>
</dbReference>
<dbReference type="PANTHER" id="PTHR43317">
    <property type="entry name" value="THERMOSPERMINE SYNTHASE ACAULIS5"/>
    <property type="match status" value="1"/>
</dbReference>
<evidence type="ECO:0000313" key="9">
    <source>
        <dbReference type="EMBL" id="GAA4340911.1"/>
    </source>
</evidence>
<comment type="caution">
    <text evidence="5">Lacks conserved residue(s) required for the propagation of feature annotation.</text>
</comment>
<organism evidence="9 10">
    <name type="scientific">Pigmentiphaga soli</name>
    <dbReference type="NCBI Taxonomy" id="1007095"/>
    <lineage>
        <taxon>Bacteria</taxon>
        <taxon>Pseudomonadati</taxon>
        <taxon>Pseudomonadota</taxon>
        <taxon>Betaproteobacteria</taxon>
        <taxon>Burkholderiales</taxon>
        <taxon>Alcaligenaceae</taxon>
        <taxon>Pigmentiphaga</taxon>
    </lineage>
</organism>
<dbReference type="EMBL" id="BAABFO010000027">
    <property type="protein sequence ID" value="GAA4340911.1"/>
    <property type="molecule type" value="Genomic_DNA"/>
</dbReference>
<dbReference type="InterPro" id="IPR029063">
    <property type="entry name" value="SAM-dependent_MTases_sf"/>
</dbReference>
<comment type="function">
    <text evidence="5">Catalyzes the irreversible transfer of a propylamine group from the amino donor S-adenosylmethioninamine (decarboxy-AdoMet) to putrescine (1,4-diaminobutane) to yield spermidine.</text>
</comment>
<evidence type="ECO:0000259" key="8">
    <source>
        <dbReference type="PROSITE" id="PS51006"/>
    </source>
</evidence>
<feature type="chain" id="PRO_5045707428" description="Polyamine aminopropyltransferase" evidence="7">
    <location>
        <begin position="24"/>
        <end position="286"/>
    </location>
</feature>
<feature type="signal peptide" evidence="7">
    <location>
        <begin position="1"/>
        <end position="23"/>
    </location>
</feature>
<dbReference type="SUPFAM" id="SSF53335">
    <property type="entry name" value="S-adenosyl-L-methionine-dependent methyltransferases"/>
    <property type="match status" value="1"/>
</dbReference>
<comment type="catalytic activity">
    <reaction evidence="5">
        <text>S-adenosyl 3-(methylsulfanyl)propylamine + putrescine = S-methyl-5'-thioadenosine + spermidine + H(+)</text>
        <dbReference type="Rhea" id="RHEA:12721"/>
        <dbReference type="ChEBI" id="CHEBI:15378"/>
        <dbReference type="ChEBI" id="CHEBI:17509"/>
        <dbReference type="ChEBI" id="CHEBI:57443"/>
        <dbReference type="ChEBI" id="CHEBI:57834"/>
        <dbReference type="ChEBI" id="CHEBI:326268"/>
        <dbReference type="EC" id="2.5.1.16"/>
    </reaction>
</comment>
<proteinExistence type="inferred from homology"/>
<evidence type="ECO:0000256" key="3">
    <source>
        <dbReference type="ARBA" id="ARBA00023066"/>
    </source>
</evidence>
<dbReference type="PANTHER" id="PTHR43317:SF1">
    <property type="entry name" value="THERMOSPERMINE SYNTHASE ACAULIS5"/>
    <property type="match status" value="1"/>
</dbReference>
<evidence type="ECO:0000256" key="7">
    <source>
        <dbReference type="SAM" id="SignalP"/>
    </source>
</evidence>
<comment type="subunit">
    <text evidence="5">Homodimer or homotetramer.</text>
</comment>
<dbReference type="InterPro" id="IPR030374">
    <property type="entry name" value="PABS"/>
</dbReference>
<evidence type="ECO:0000256" key="6">
    <source>
        <dbReference type="PROSITE-ProRule" id="PRU00354"/>
    </source>
</evidence>
<dbReference type="EC" id="2.5.1.16" evidence="5"/>
<keyword evidence="10" id="KW-1185">Reference proteome</keyword>
<dbReference type="PROSITE" id="PS51006">
    <property type="entry name" value="PABS_2"/>
    <property type="match status" value="1"/>
</dbReference>
<evidence type="ECO:0000256" key="2">
    <source>
        <dbReference type="ARBA" id="ARBA00022679"/>
    </source>
</evidence>
<dbReference type="Proteomes" id="UP001501671">
    <property type="component" value="Unassembled WGS sequence"/>
</dbReference>
<evidence type="ECO:0000313" key="10">
    <source>
        <dbReference type="Proteomes" id="UP001501671"/>
    </source>
</evidence>
<keyword evidence="2 5" id="KW-0808">Transferase</keyword>
<sequence>MPIFPQRAAAAVMLAAAAAAASASGQTVVYTEKSKFENIVVYESDGERCMKFGSIDAPGRQSCQSLAHPDTLLFEYTKMMLGSLYLKPDPHNILVIGLGGGSLPRALAEVLPETRIDCVEIDPAVVSVAQRYFGLKTGPRLRVFTDDGRDFVRQAAARGEKYDIVMLDAFDENYIPRRLMTREFLQEVGRILSDDGVLAANTFTASRQYADESATYASVFGVFYNLRGNNRVILAKKDGLPPPSLLKRRAREWAPRLEPLGVDADRLLPMFSTRQDWPYAARVLKD</sequence>
<feature type="binding site" evidence="5">
    <location>
        <position position="120"/>
    </location>
    <ligand>
        <name>S-methyl-5'-thioadenosine</name>
        <dbReference type="ChEBI" id="CHEBI:17509"/>
    </ligand>
</feature>
<comment type="similarity">
    <text evidence="1 5">Belongs to the spermidine/spermine synthase family.</text>
</comment>
<dbReference type="RefSeq" id="WP_345251775.1">
    <property type="nucleotide sequence ID" value="NZ_BAABFO010000027.1"/>
</dbReference>
<comment type="pathway">
    <text evidence="5">Amine and polyamine biosynthesis; spermidine biosynthesis; spermidine from putrescine: step 1/1.</text>
</comment>
<feature type="active site" description="Proton acceptor" evidence="5 6">
    <location>
        <position position="168"/>
    </location>
</feature>
<gene>
    <name evidence="5" type="primary">speE</name>
    <name evidence="9" type="ORF">GCM10023144_41040</name>
</gene>